<dbReference type="eggNOG" id="ENOG502RYF5">
    <property type="taxonomic scope" value="Eukaryota"/>
</dbReference>
<dbReference type="InterPro" id="IPR000073">
    <property type="entry name" value="AB_hydrolase_1"/>
</dbReference>
<dbReference type="GeneID" id="19271786"/>
<feature type="domain" description="AB hydrolase-1" evidence="1">
    <location>
        <begin position="60"/>
        <end position="246"/>
    </location>
</feature>
<organism evidence="2 3">
    <name type="scientific">Pestalotiopsis fici (strain W106-1 / CGMCC3.15140)</name>
    <dbReference type="NCBI Taxonomy" id="1229662"/>
    <lineage>
        <taxon>Eukaryota</taxon>
        <taxon>Fungi</taxon>
        <taxon>Dikarya</taxon>
        <taxon>Ascomycota</taxon>
        <taxon>Pezizomycotina</taxon>
        <taxon>Sordariomycetes</taxon>
        <taxon>Xylariomycetidae</taxon>
        <taxon>Amphisphaeriales</taxon>
        <taxon>Sporocadaceae</taxon>
        <taxon>Pestalotiopsis</taxon>
    </lineage>
</organism>
<dbReference type="Proteomes" id="UP000030651">
    <property type="component" value="Unassembled WGS sequence"/>
</dbReference>
<evidence type="ECO:0000313" key="2">
    <source>
        <dbReference type="EMBL" id="ETS81771.1"/>
    </source>
</evidence>
<dbReference type="KEGG" id="pfy:PFICI_06773"/>
<evidence type="ECO:0000313" key="3">
    <source>
        <dbReference type="Proteomes" id="UP000030651"/>
    </source>
</evidence>
<dbReference type="HOGENOM" id="CLU_1001521_0_0_1"/>
<gene>
    <name evidence="2" type="ORF">PFICI_06773</name>
</gene>
<dbReference type="AlphaFoldDB" id="W3X9E2"/>
<proteinExistence type="predicted"/>
<dbReference type="RefSeq" id="XP_007833545.1">
    <property type="nucleotide sequence ID" value="XM_007835354.1"/>
</dbReference>
<sequence length="278" mass="29872">MASDGLAESHASVVETVPIPWRDGAPLTVEIRRGGKHTHDADDNAEIPQPPAASTRNISVVFVNGLGKPRAAWKEVAARLPASYTLLSYDRFGQGDTPHLPDGVPASWHDGAAAARDLYELICELGRRGERGFDPETARIVVVGHSIGAAIVRLLLAAGRYDGETKDSDVPQPARLDVTAAVQGALLLDPSIVNSDFVSLFPPPTEGEPPELTRTREATRRVFHPSVPNPEGFDRAAFLRLLPLAEKPVLPGHPYLTVVGHDPNVIFGEDAEKVSTFV</sequence>
<dbReference type="OrthoDB" id="3466836at2759"/>
<reference evidence="3" key="1">
    <citation type="journal article" date="2015" name="BMC Genomics">
        <title>Genomic and transcriptomic analysis of the endophytic fungus Pestalotiopsis fici reveals its lifestyle and high potential for synthesis of natural products.</title>
        <authorList>
            <person name="Wang X."/>
            <person name="Zhang X."/>
            <person name="Liu L."/>
            <person name="Xiang M."/>
            <person name="Wang W."/>
            <person name="Sun X."/>
            <person name="Che Y."/>
            <person name="Guo L."/>
            <person name="Liu G."/>
            <person name="Guo L."/>
            <person name="Wang C."/>
            <person name="Yin W.B."/>
            <person name="Stadler M."/>
            <person name="Zhang X."/>
            <person name="Liu X."/>
        </authorList>
    </citation>
    <scope>NUCLEOTIDE SEQUENCE [LARGE SCALE GENOMIC DNA]</scope>
    <source>
        <strain evidence="3">W106-1 / CGMCC3.15140</strain>
    </source>
</reference>
<evidence type="ECO:0000259" key="1">
    <source>
        <dbReference type="Pfam" id="PF12697"/>
    </source>
</evidence>
<accession>W3X9E2</accession>
<dbReference type="Gene3D" id="3.40.50.1820">
    <property type="entry name" value="alpha/beta hydrolase"/>
    <property type="match status" value="1"/>
</dbReference>
<dbReference type="EMBL" id="KI912112">
    <property type="protein sequence ID" value="ETS81771.1"/>
    <property type="molecule type" value="Genomic_DNA"/>
</dbReference>
<dbReference type="InterPro" id="IPR029058">
    <property type="entry name" value="AB_hydrolase_fold"/>
</dbReference>
<dbReference type="Pfam" id="PF12697">
    <property type="entry name" value="Abhydrolase_6"/>
    <property type="match status" value="1"/>
</dbReference>
<dbReference type="SUPFAM" id="SSF53474">
    <property type="entry name" value="alpha/beta-Hydrolases"/>
    <property type="match status" value="1"/>
</dbReference>
<dbReference type="OMA" id="HDWETFA"/>
<dbReference type="InParanoid" id="W3X9E2"/>
<name>W3X9E2_PESFW</name>
<protein>
    <recommendedName>
        <fullName evidence="1">AB hydrolase-1 domain-containing protein</fullName>
    </recommendedName>
</protein>
<keyword evidence="3" id="KW-1185">Reference proteome</keyword>